<keyword evidence="1" id="KW-0812">Transmembrane</keyword>
<dbReference type="AlphaFoldDB" id="A0A1G8LC89"/>
<feature type="transmembrane region" description="Helical" evidence="1">
    <location>
        <begin position="6"/>
        <end position="24"/>
    </location>
</feature>
<keyword evidence="1" id="KW-0472">Membrane</keyword>
<name>A0A1G8LC89_9MICC</name>
<dbReference type="EMBL" id="FNDT01000013">
    <property type="protein sequence ID" value="SDI53324.1"/>
    <property type="molecule type" value="Genomic_DNA"/>
</dbReference>
<keyword evidence="1" id="KW-1133">Transmembrane helix</keyword>
<gene>
    <name evidence="2" type="ORF">SAMN04488693_11380</name>
</gene>
<dbReference type="Proteomes" id="UP000199258">
    <property type="component" value="Unassembled WGS sequence"/>
</dbReference>
<evidence type="ECO:0000256" key="1">
    <source>
        <dbReference type="SAM" id="Phobius"/>
    </source>
</evidence>
<proteinExistence type="predicted"/>
<evidence type="ECO:0000313" key="3">
    <source>
        <dbReference type="Proteomes" id="UP000199258"/>
    </source>
</evidence>
<protein>
    <submittedName>
        <fullName evidence="2">Uncharacterized protein</fullName>
    </submittedName>
</protein>
<accession>A0A1G8LC89</accession>
<sequence length="77" mass="8549">MNIELIAVLVVVTVVVLVVGAVGLSRLRRRRLASGPTVLSIEDRRILAELRLTPAKWLSLTNQQRAGLREKAFRSMA</sequence>
<dbReference type="STRING" id="335973.SAMN04488693_11380"/>
<reference evidence="2 3" key="1">
    <citation type="submission" date="2016-10" db="EMBL/GenBank/DDBJ databases">
        <authorList>
            <person name="de Groot N.N."/>
        </authorList>
    </citation>
    <scope>NUCLEOTIDE SEQUENCE [LARGE SCALE GENOMIC DNA]</scope>
    <source>
        <strain evidence="2 3">NP_1H</strain>
    </source>
</reference>
<organism evidence="2 3">
    <name type="scientific">Arthrobacter subterraneus</name>
    <dbReference type="NCBI Taxonomy" id="335973"/>
    <lineage>
        <taxon>Bacteria</taxon>
        <taxon>Bacillati</taxon>
        <taxon>Actinomycetota</taxon>
        <taxon>Actinomycetes</taxon>
        <taxon>Micrococcales</taxon>
        <taxon>Micrococcaceae</taxon>
        <taxon>Arthrobacter</taxon>
    </lineage>
</organism>
<evidence type="ECO:0000313" key="2">
    <source>
        <dbReference type="EMBL" id="SDI53324.1"/>
    </source>
</evidence>
<keyword evidence="3" id="KW-1185">Reference proteome</keyword>
<dbReference type="RefSeq" id="WP_090587400.1">
    <property type="nucleotide sequence ID" value="NZ_FNDT01000013.1"/>
</dbReference>